<evidence type="ECO:0000313" key="4">
    <source>
        <dbReference type="Proteomes" id="UP000321891"/>
    </source>
</evidence>
<accession>A0A0D6N582</accession>
<dbReference type="Proteomes" id="UP000321891">
    <property type="component" value="Unassembled WGS sequence"/>
</dbReference>
<proteinExistence type="predicted"/>
<dbReference type="RefSeq" id="WP_048838736.1">
    <property type="nucleotide sequence ID" value="NZ_BAMV01000016.1"/>
</dbReference>
<keyword evidence="4" id="KW-1185">Reference proteome</keyword>
<reference evidence="2 4" key="2">
    <citation type="submission" date="2019-07" db="EMBL/GenBank/DDBJ databases">
        <title>Whole genome shotgun sequence of Acetobacter cibinongensis NBRC 16605.</title>
        <authorList>
            <person name="Hosoyama A."/>
            <person name="Uohara A."/>
            <person name="Ohji S."/>
            <person name="Ichikawa N."/>
        </authorList>
    </citation>
    <scope>NUCLEOTIDE SEQUENCE [LARGE SCALE GENOMIC DNA]</scope>
    <source>
        <strain evidence="2 4">NBRC 16605</strain>
    </source>
</reference>
<comment type="caution">
    <text evidence="1">The sequence shown here is derived from an EMBL/GenBank/DDBJ whole genome shotgun (WGS) entry which is preliminary data.</text>
</comment>
<accession>A0A6N3SNL6</accession>
<dbReference type="STRING" id="1231339.Abci_016_017"/>
<organism evidence="1 3">
    <name type="scientific">Acetobacter cibinongensis</name>
    <dbReference type="NCBI Taxonomy" id="146475"/>
    <lineage>
        <taxon>Bacteria</taxon>
        <taxon>Pseudomonadati</taxon>
        <taxon>Pseudomonadota</taxon>
        <taxon>Alphaproteobacteria</taxon>
        <taxon>Acetobacterales</taxon>
        <taxon>Acetobacteraceae</taxon>
        <taxon>Acetobacter</taxon>
    </lineage>
</organism>
<reference evidence="1 3" key="1">
    <citation type="submission" date="2012-11" db="EMBL/GenBank/DDBJ databases">
        <title>Whole genome sequence of Acetobacter cibinongensis 4H-1.</title>
        <authorList>
            <person name="Azuma Y."/>
            <person name="Higashiura N."/>
            <person name="Hirakawa H."/>
            <person name="Matsushita K."/>
        </authorList>
    </citation>
    <scope>NUCLEOTIDE SEQUENCE [LARGE SCALE GENOMIC DNA]</scope>
    <source>
        <strain evidence="1 3">4H-1</strain>
    </source>
</reference>
<dbReference type="InterPro" id="IPR021725">
    <property type="entry name" value="Cdd1"/>
</dbReference>
<name>A0A0D6N582_9PROT</name>
<sequence>MPKTDLATLRNVGKAALADFALLNIHSIAQLATQEPDTLYLALCHATGQRHDPCVHDVLNAAIHQARTGEALNWWMFTPERKVRQAQGTFPHYSP</sequence>
<dbReference type="EMBL" id="BAMV01000016">
    <property type="protein sequence ID" value="GAN60671.1"/>
    <property type="molecule type" value="Genomic_DNA"/>
</dbReference>
<dbReference type="AlphaFoldDB" id="A0A0D6N582"/>
<dbReference type="Proteomes" id="UP000032671">
    <property type="component" value="Unassembled WGS sequence"/>
</dbReference>
<protein>
    <submittedName>
        <fullName evidence="1">Mitomycin resistance protein</fullName>
    </submittedName>
</protein>
<dbReference type="EMBL" id="BJVU01000004">
    <property type="protein sequence ID" value="GEL58702.1"/>
    <property type="molecule type" value="Genomic_DNA"/>
</dbReference>
<evidence type="ECO:0000313" key="3">
    <source>
        <dbReference type="Proteomes" id="UP000032671"/>
    </source>
</evidence>
<evidence type="ECO:0000313" key="1">
    <source>
        <dbReference type="EMBL" id="GAN60671.1"/>
    </source>
</evidence>
<gene>
    <name evidence="1" type="ORF">Abci_016_017</name>
    <name evidence="2" type="ORF">ACI01nite_13040</name>
</gene>
<evidence type="ECO:0000313" key="2">
    <source>
        <dbReference type="EMBL" id="GEL58702.1"/>
    </source>
</evidence>
<dbReference type="Pfam" id="PF11731">
    <property type="entry name" value="Cdd1"/>
    <property type="match status" value="1"/>
</dbReference>